<dbReference type="KEGG" id="ppso:QPJ95_01880"/>
<evidence type="ECO:0000313" key="2">
    <source>
        <dbReference type="EMBL" id="WIY25723.1"/>
    </source>
</evidence>
<dbReference type="Proteomes" id="UP001238334">
    <property type="component" value="Chromosome"/>
</dbReference>
<dbReference type="AlphaFoldDB" id="A0A9Y2KZU7"/>
<evidence type="ECO:0000256" key="1">
    <source>
        <dbReference type="SAM" id="Phobius"/>
    </source>
</evidence>
<dbReference type="RefSeq" id="WP_270920232.1">
    <property type="nucleotide sequence ID" value="NZ_CP127247.1"/>
</dbReference>
<dbReference type="EMBL" id="CP127247">
    <property type="protein sequence ID" value="WIY25723.1"/>
    <property type="molecule type" value="Genomic_DNA"/>
</dbReference>
<reference evidence="2 3" key="1">
    <citation type="submission" date="2023-06" db="EMBL/GenBank/DDBJ databases">
        <title>Parasedimentitalea psychrophila sp. nov., a psychrophilic bacterium isolated from deep-sea sediment.</title>
        <authorList>
            <person name="Li A."/>
        </authorList>
    </citation>
    <scope>NUCLEOTIDE SEQUENCE [LARGE SCALE GENOMIC DNA]</scope>
    <source>
        <strain evidence="2 3">QS115</strain>
    </source>
</reference>
<accession>A0A9Y2KZU7</accession>
<keyword evidence="1" id="KW-0812">Transmembrane</keyword>
<protein>
    <submittedName>
        <fullName evidence="2">Uncharacterized protein</fullName>
    </submittedName>
</protein>
<keyword evidence="1" id="KW-1133">Transmembrane helix</keyword>
<sequence length="134" mass="13947">MSGNRDILIALGSENLQIAGMALILRLLCVVVSFAFIAGTTAHGLAAAKMELGMLNSDMIADSSGEDCSECFSDENSASSCELSCHSPVSFLSAENTIDASGSAKRIVKKTSDRLEAGIVLGLDPSPPRTIILI</sequence>
<organism evidence="2 3">
    <name type="scientific">Parasedimentitalea psychrophila</name>
    <dbReference type="NCBI Taxonomy" id="2997337"/>
    <lineage>
        <taxon>Bacteria</taxon>
        <taxon>Pseudomonadati</taxon>
        <taxon>Pseudomonadota</taxon>
        <taxon>Alphaproteobacteria</taxon>
        <taxon>Rhodobacterales</taxon>
        <taxon>Paracoccaceae</taxon>
        <taxon>Parasedimentitalea</taxon>
    </lineage>
</organism>
<evidence type="ECO:0000313" key="3">
    <source>
        <dbReference type="Proteomes" id="UP001238334"/>
    </source>
</evidence>
<proteinExistence type="predicted"/>
<name>A0A9Y2KZU7_9RHOB</name>
<keyword evidence="3" id="KW-1185">Reference proteome</keyword>
<feature type="transmembrane region" description="Helical" evidence="1">
    <location>
        <begin position="23"/>
        <end position="46"/>
    </location>
</feature>
<keyword evidence="1" id="KW-0472">Membrane</keyword>
<gene>
    <name evidence="2" type="ORF">QPJ95_01880</name>
</gene>